<keyword evidence="6" id="KW-1185">Reference proteome</keyword>
<dbReference type="SUPFAM" id="SSF53822">
    <property type="entry name" value="Periplasmic binding protein-like I"/>
    <property type="match status" value="1"/>
</dbReference>
<gene>
    <name evidence="5" type="ORF">SAMN04489727_0360</name>
</gene>
<name>A0A1H4IDC1_9PSEU</name>
<proteinExistence type="inferred from homology"/>
<accession>A0A1H4IDC1</accession>
<evidence type="ECO:0000259" key="4">
    <source>
        <dbReference type="Pfam" id="PF13458"/>
    </source>
</evidence>
<dbReference type="PANTHER" id="PTHR47235:SF1">
    <property type="entry name" value="BLR6548 PROTEIN"/>
    <property type="match status" value="1"/>
</dbReference>
<dbReference type="OrthoDB" id="26870at2"/>
<dbReference type="PROSITE" id="PS51257">
    <property type="entry name" value="PROKAR_LIPOPROTEIN"/>
    <property type="match status" value="1"/>
</dbReference>
<feature type="signal peptide" evidence="3">
    <location>
        <begin position="1"/>
        <end position="21"/>
    </location>
</feature>
<dbReference type="InterPro" id="IPR028081">
    <property type="entry name" value="Leu-bd"/>
</dbReference>
<dbReference type="InterPro" id="IPR028082">
    <property type="entry name" value="Peripla_BP_I"/>
</dbReference>
<comment type="similarity">
    <text evidence="1">Belongs to the leucine-binding protein family.</text>
</comment>
<evidence type="ECO:0000313" key="6">
    <source>
        <dbReference type="Proteomes" id="UP000199622"/>
    </source>
</evidence>
<dbReference type="Pfam" id="PF13458">
    <property type="entry name" value="Peripla_BP_6"/>
    <property type="match status" value="1"/>
</dbReference>
<dbReference type="RefSeq" id="WP_091304099.1">
    <property type="nucleotide sequence ID" value="NZ_FNSO01000002.1"/>
</dbReference>
<sequence length="438" mass="45555">MRTTRYGAGFLALALALTACGGAGESDGGGQQAATDSAVGVTKDTVVIGTHQPLTGPAAPGYSKISAGARAVYQAINDGGGINGRKIDYKVEDDGYNPTKTVEVVKKLVLQDKVFAIVGGLGTPTHSKVVDYLNSEGVPDLLVSSGALAWDNPQKAPMTFGYQVDYTREGKIQGKYVKDTFAGKKVGYFTQNDDVGRDTQAGLDQFVKDQVVVKQGYDSANTDVTPQLSALKAAGAEVVVCACIPAFTALAILAAAKIGYKPQFVVSSIGADPATLSGLLQDFAKRGGASVSSGQLLAGLIGTGYLPDVAQTSDPWVAYFKGVHDKYIPKEPFTNTVLFGMVQAYTFGQALKAAGPDPTRQKVVDAMSSGSLKGPGLTPFGFSKDSHAGYTGAYVFKINPDVTTTVVQPPAVTDRGTGAITPYAGERATPEQVNLVSK</sequence>
<feature type="chain" id="PRO_5039147505" evidence="3">
    <location>
        <begin position="22"/>
        <end position="438"/>
    </location>
</feature>
<dbReference type="Gene3D" id="3.40.50.2300">
    <property type="match status" value="2"/>
</dbReference>
<evidence type="ECO:0000313" key="5">
    <source>
        <dbReference type="EMBL" id="SEB31943.1"/>
    </source>
</evidence>
<organism evidence="5 6">
    <name type="scientific">Amycolatopsis tolypomycina</name>
    <dbReference type="NCBI Taxonomy" id="208445"/>
    <lineage>
        <taxon>Bacteria</taxon>
        <taxon>Bacillati</taxon>
        <taxon>Actinomycetota</taxon>
        <taxon>Actinomycetes</taxon>
        <taxon>Pseudonocardiales</taxon>
        <taxon>Pseudonocardiaceae</taxon>
        <taxon>Amycolatopsis</taxon>
    </lineage>
</organism>
<feature type="domain" description="Leucine-binding protein" evidence="4">
    <location>
        <begin position="45"/>
        <end position="399"/>
    </location>
</feature>
<evidence type="ECO:0000256" key="1">
    <source>
        <dbReference type="ARBA" id="ARBA00010062"/>
    </source>
</evidence>
<dbReference type="PANTHER" id="PTHR47235">
    <property type="entry name" value="BLR6548 PROTEIN"/>
    <property type="match status" value="1"/>
</dbReference>
<reference evidence="6" key="1">
    <citation type="submission" date="2016-10" db="EMBL/GenBank/DDBJ databases">
        <authorList>
            <person name="Varghese N."/>
            <person name="Submissions S."/>
        </authorList>
    </citation>
    <scope>NUCLEOTIDE SEQUENCE [LARGE SCALE GENOMIC DNA]</scope>
    <source>
        <strain evidence="6">DSM 44544</strain>
    </source>
</reference>
<evidence type="ECO:0000256" key="3">
    <source>
        <dbReference type="SAM" id="SignalP"/>
    </source>
</evidence>
<dbReference type="EMBL" id="FNSO01000002">
    <property type="protein sequence ID" value="SEB31943.1"/>
    <property type="molecule type" value="Genomic_DNA"/>
</dbReference>
<dbReference type="AlphaFoldDB" id="A0A1H4IDC1"/>
<keyword evidence="2 3" id="KW-0732">Signal</keyword>
<dbReference type="CDD" id="cd06343">
    <property type="entry name" value="PBP1_ABC_ligand_binding-like"/>
    <property type="match status" value="1"/>
</dbReference>
<protein>
    <submittedName>
        <fullName evidence="5">ABC-type branched-chain amino acid transport system, substrate-binding protein</fullName>
    </submittedName>
</protein>
<dbReference type="STRING" id="208445.SAMN04489727_0360"/>
<evidence type="ECO:0000256" key="2">
    <source>
        <dbReference type="ARBA" id="ARBA00022729"/>
    </source>
</evidence>
<dbReference type="Proteomes" id="UP000199622">
    <property type="component" value="Unassembled WGS sequence"/>
</dbReference>